<proteinExistence type="inferred from homology"/>
<dbReference type="AlphaFoldDB" id="A0A1J1HIH7"/>
<name>A0A1J1HIH7_9DIPT</name>
<evidence type="ECO:0000313" key="8">
    <source>
        <dbReference type="Proteomes" id="UP000183832"/>
    </source>
</evidence>
<dbReference type="EMBL" id="CVRI01000006">
    <property type="protein sequence ID" value="CRK87856.1"/>
    <property type="molecule type" value="Genomic_DNA"/>
</dbReference>
<feature type="chain" id="PRO_5012972617" evidence="5">
    <location>
        <begin position="17"/>
        <end position="315"/>
    </location>
</feature>
<dbReference type="STRING" id="568069.A0A1J1HIH7"/>
<keyword evidence="3" id="KW-0964">Secreted</keyword>
<evidence type="ECO:0000313" key="7">
    <source>
        <dbReference type="EMBL" id="CRK87856.1"/>
    </source>
</evidence>
<dbReference type="Gene3D" id="3.40.50.1820">
    <property type="entry name" value="alpha/beta hydrolase"/>
    <property type="match status" value="1"/>
</dbReference>
<evidence type="ECO:0000256" key="5">
    <source>
        <dbReference type="SAM" id="SignalP"/>
    </source>
</evidence>
<keyword evidence="8" id="KW-1185">Reference proteome</keyword>
<protein>
    <submittedName>
        <fullName evidence="7">CLUMA_CG001643, isoform A</fullName>
    </submittedName>
</protein>
<evidence type="ECO:0000256" key="3">
    <source>
        <dbReference type="ARBA" id="ARBA00022525"/>
    </source>
</evidence>
<comment type="subcellular location">
    <subcellularLocation>
        <location evidence="1">Secreted</location>
    </subcellularLocation>
</comment>
<evidence type="ECO:0000259" key="6">
    <source>
        <dbReference type="Pfam" id="PF00151"/>
    </source>
</evidence>
<keyword evidence="5" id="KW-0732">Signal</keyword>
<dbReference type="GO" id="GO:0016042">
    <property type="term" value="P:lipid catabolic process"/>
    <property type="evidence" value="ECO:0007669"/>
    <property type="project" value="TreeGrafter"/>
</dbReference>
<comment type="similarity">
    <text evidence="2 4">Belongs to the AB hydrolase superfamily. Lipase family.</text>
</comment>
<dbReference type="SUPFAM" id="SSF53474">
    <property type="entry name" value="alpha/beta-Hydrolases"/>
    <property type="match status" value="1"/>
</dbReference>
<evidence type="ECO:0000256" key="2">
    <source>
        <dbReference type="ARBA" id="ARBA00010701"/>
    </source>
</evidence>
<feature type="signal peptide" evidence="5">
    <location>
        <begin position="1"/>
        <end position="16"/>
    </location>
</feature>
<dbReference type="OrthoDB" id="199913at2759"/>
<dbReference type="InterPro" id="IPR029058">
    <property type="entry name" value="AB_hydrolase_fold"/>
</dbReference>
<dbReference type="Proteomes" id="UP000183832">
    <property type="component" value="Unassembled WGS sequence"/>
</dbReference>
<dbReference type="PRINTS" id="PR00821">
    <property type="entry name" value="TAGLIPASE"/>
</dbReference>
<dbReference type="PANTHER" id="PTHR11610">
    <property type="entry name" value="LIPASE"/>
    <property type="match status" value="1"/>
</dbReference>
<dbReference type="InterPro" id="IPR013818">
    <property type="entry name" value="Lipase"/>
</dbReference>
<accession>A0A1J1HIH7</accession>
<gene>
    <name evidence="7" type="ORF">CLUMA_CG001643</name>
</gene>
<dbReference type="GO" id="GO:0017171">
    <property type="term" value="F:serine hydrolase activity"/>
    <property type="evidence" value="ECO:0007669"/>
    <property type="project" value="TreeGrafter"/>
</dbReference>
<feature type="domain" description="Lipase" evidence="6">
    <location>
        <begin position="61"/>
        <end position="288"/>
    </location>
</feature>
<dbReference type="InterPro" id="IPR000734">
    <property type="entry name" value="TAG_lipase"/>
</dbReference>
<dbReference type="Pfam" id="PF00151">
    <property type="entry name" value="Lipase"/>
    <property type="match status" value="1"/>
</dbReference>
<dbReference type="GO" id="GO:0005615">
    <property type="term" value="C:extracellular space"/>
    <property type="evidence" value="ECO:0007669"/>
    <property type="project" value="TreeGrafter"/>
</dbReference>
<dbReference type="PANTHER" id="PTHR11610:SF173">
    <property type="entry name" value="LIPASE DOMAIN-CONTAINING PROTEIN-RELATED"/>
    <property type="match status" value="1"/>
</dbReference>
<evidence type="ECO:0000256" key="4">
    <source>
        <dbReference type="RuleBase" id="RU004262"/>
    </source>
</evidence>
<dbReference type="GO" id="GO:0016298">
    <property type="term" value="F:lipase activity"/>
    <property type="evidence" value="ECO:0007669"/>
    <property type="project" value="InterPro"/>
</dbReference>
<organism evidence="7 8">
    <name type="scientific">Clunio marinus</name>
    <dbReference type="NCBI Taxonomy" id="568069"/>
    <lineage>
        <taxon>Eukaryota</taxon>
        <taxon>Metazoa</taxon>
        <taxon>Ecdysozoa</taxon>
        <taxon>Arthropoda</taxon>
        <taxon>Hexapoda</taxon>
        <taxon>Insecta</taxon>
        <taxon>Pterygota</taxon>
        <taxon>Neoptera</taxon>
        <taxon>Endopterygota</taxon>
        <taxon>Diptera</taxon>
        <taxon>Nematocera</taxon>
        <taxon>Chironomoidea</taxon>
        <taxon>Chironomidae</taxon>
        <taxon>Clunio</taxon>
    </lineage>
</organism>
<reference evidence="7 8" key="1">
    <citation type="submission" date="2015-04" db="EMBL/GenBank/DDBJ databases">
        <authorList>
            <person name="Syromyatnikov M.Y."/>
            <person name="Popov V.N."/>
        </authorList>
    </citation>
    <scope>NUCLEOTIDE SEQUENCE [LARGE SCALE GENOMIC DNA]</scope>
</reference>
<evidence type="ECO:0000256" key="1">
    <source>
        <dbReference type="ARBA" id="ARBA00004613"/>
    </source>
</evidence>
<sequence>MKVLSVFMMLVFGTFGGNLQHYDRELSTIKLLYYSPTITWYDDPIEITREWKYVGDISPSRKYLKLLIHGWNADSDHVALETVKNSYMKINTSHLLMADWREIASMRYITARELIPLIGKQICQLLRKFVEQALIGPDRMHIIGHSLGAHIATHVGRCFNGEISRMTALDPAGPLFNSISVDALNKNDFKFVDSIHTSAGFAGEFEMRSHADFYPNDGKAPQPGCELLDVLTLSGCSHFRAPLYFSESILIPQSFNAFKCDLLFIKSQTCLNFFNASDMIVMGEQIDKRISGSFYLESFSTFPYGKSSYPAIKEV</sequence>